<evidence type="ECO:0000313" key="2">
    <source>
        <dbReference type="Proteomes" id="UP000042958"/>
    </source>
</evidence>
<protein>
    <submittedName>
        <fullName evidence="1">Uncharacterized protein</fullName>
    </submittedName>
</protein>
<dbReference type="OrthoDB" id="5399817at2759"/>
<proteinExistence type="predicted"/>
<dbReference type="EMBL" id="CDHK01000003">
    <property type="protein sequence ID" value="CEO58638.1"/>
    <property type="molecule type" value="Genomic_DNA"/>
</dbReference>
<dbReference type="STRING" id="104259.A0A0F7V9N3"/>
<sequence>MSSVAPSRSLQASALTFVILSIGHTVQGRQWTAEKVFKNIKGSKPWACGTVGWFQGSAFLLMTAILHYQWSNNPTALQDPLNKALASIANAILWASSAWYAKTGVTDNAVSVGLSAALQAYAVFSQ</sequence>
<gene>
    <name evidence="1" type="ORF">PMG11_03346</name>
</gene>
<keyword evidence="2" id="KW-1185">Reference proteome</keyword>
<accession>A0A0F7V9N3</accession>
<dbReference type="AlphaFoldDB" id="A0A0F7V9N3"/>
<name>A0A0F7V9N3_PENBI</name>
<reference evidence="2" key="1">
    <citation type="journal article" date="2015" name="Genome Announc.">
        <title>Draft genome sequence of the fungus Penicillium brasilianum MG11.</title>
        <authorList>
            <person name="Horn F."/>
            <person name="Linde J."/>
            <person name="Mattern D.J."/>
            <person name="Walther G."/>
            <person name="Guthke R."/>
            <person name="Brakhage A.A."/>
            <person name="Valiante V."/>
        </authorList>
    </citation>
    <scope>NUCLEOTIDE SEQUENCE [LARGE SCALE GENOMIC DNA]</scope>
    <source>
        <strain evidence="2">MG11</strain>
    </source>
</reference>
<dbReference type="Proteomes" id="UP000042958">
    <property type="component" value="Unassembled WGS sequence"/>
</dbReference>
<organism evidence="1 2">
    <name type="scientific">Penicillium brasilianum</name>
    <dbReference type="NCBI Taxonomy" id="104259"/>
    <lineage>
        <taxon>Eukaryota</taxon>
        <taxon>Fungi</taxon>
        <taxon>Dikarya</taxon>
        <taxon>Ascomycota</taxon>
        <taxon>Pezizomycotina</taxon>
        <taxon>Eurotiomycetes</taxon>
        <taxon>Eurotiomycetidae</taxon>
        <taxon>Eurotiales</taxon>
        <taxon>Aspergillaceae</taxon>
        <taxon>Penicillium</taxon>
    </lineage>
</organism>
<evidence type="ECO:0000313" key="1">
    <source>
        <dbReference type="EMBL" id="CEO58638.1"/>
    </source>
</evidence>